<evidence type="ECO:0000256" key="10">
    <source>
        <dbReference type="SAM" id="Phobius"/>
    </source>
</evidence>
<dbReference type="InterPro" id="IPR006153">
    <property type="entry name" value="Cation/H_exchanger_TM"/>
</dbReference>
<evidence type="ECO:0000256" key="7">
    <source>
        <dbReference type="ARBA" id="ARBA00023065"/>
    </source>
</evidence>
<evidence type="ECO:0000313" key="12">
    <source>
        <dbReference type="EMBL" id="MBI2678053.1"/>
    </source>
</evidence>
<organism evidence="12 13">
    <name type="scientific">Candidatus Korobacter versatilis</name>
    <dbReference type="NCBI Taxonomy" id="658062"/>
    <lineage>
        <taxon>Bacteria</taxon>
        <taxon>Pseudomonadati</taxon>
        <taxon>Acidobacteriota</taxon>
        <taxon>Terriglobia</taxon>
        <taxon>Terriglobales</taxon>
        <taxon>Candidatus Korobacteraceae</taxon>
        <taxon>Candidatus Korobacter</taxon>
    </lineage>
</organism>
<dbReference type="GO" id="GO:1902600">
    <property type="term" value="P:proton transmembrane transport"/>
    <property type="evidence" value="ECO:0007669"/>
    <property type="project" value="InterPro"/>
</dbReference>
<evidence type="ECO:0000256" key="5">
    <source>
        <dbReference type="ARBA" id="ARBA00022989"/>
    </source>
</evidence>
<feature type="transmembrane region" description="Helical" evidence="10">
    <location>
        <begin position="6"/>
        <end position="27"/>
    </location>
</feature>
<evidence type="ECO:0000256" key="2">
    <source>
        <dbReference type="ARBA" id="ARBA00022448"/>
    </source>
</evidence>
<name>A0A932A7C4_9BACT</name>
<evidence type="ECO:0000256" key="3">
    <source>
        <dbReference type="ARBA" id="ARBA00022449"/>
    </source>
</evidence>
<keyword evidence="4 10" id="KW-0812">Transmembrane</keyword>
<feature type="transmembrane region" description="Helical" evidence="10">
    <location>
        <begin position="177"/>
        <end position="201"/>
    </location>
</feature>
<feature type="transmembrane region" description="Helical" evidence="10">
    <location>
        <begin position="299"/>
        <end position="316"/>
    </location>
</feature>
<feature type="transmembrane region" description="Helical" evidence="10">
    <location>
        <begin position="39"/>
        <end position="62"/>
    </location>
</feature>
<feature type="transmembrane region" description="Helical" evidence="10">
    <location>
        <begin position="74"/>
        <end position="95"/>
    </location>
</feature>
<comment type="subcellular location">
    <subcellularLocation>
        <location evidence="1">Membrane</location>
        <topology evidence="1">Multi-pass membrane protein</topology>
    </subcellularLocation>
</comment>
<keyword evidence="6" id="KW-0915">Sodium</keyword>
<evidence type="ECO:0000313" key="13">
    <source>
        <dbReference type="Proteomes" id="UP000779809"/>
    </source>
</evidence>
<comment type="caution">
    <text evidence="12">The sequence shown here is derived from an EMBL/GenBank/DDBJ whole genome shotgun (WGS) entry which is preliminary data.</text>
</comment>
<dbReference type="PANTHER" id="PTHR43562:SF3">
    <property type="entry name" value="SODIUM ION_PROTON EXCHANGER (EUROFUNG)"/>
    <property type="match status" value="1"/>
</dbReference>
<feature type="transmembrane region" description="Helical" evidence="10">
    <location>
        <begin position="385"/>
        <end position="406"/>
    </location>
</feature>
<dbReference type="AlphaFoldDB" id="A0A932A7C4"/>
<dbReference type="InterPro" id="IPR038770">
    <property type="entry name" value="Na+/solute_symporter_sf"/>
</dbReference>
<dbReference type="Pfam" id="PF00999">
    <property type="entry name" value="Na_H_Exchanger"/>
    <property type="match status" value="1"/>
</dbReference>
<evidence type="ECO:0000256" key="1">
    <source>
        <dbReference type="ARBA" id="ARBA00004141"/>
    </source>
</evidence>
<keyword evidence="3" id="KW-0050">Antiport</keyword>
<gene>
    <name evidence="12" type="ORF">HYX28_04680</name>
</gene>
<dbReference type="Proteomes" id="UP000779809">
    <property type="component" value="Unassembled WGS sequence"/>
</dbReference>
<feature type="transmembrane region" description="Helical" evidence="10">
    <location>
        <begin position="207"/>
        <end position="228"/>
    </location>
</feature>
<feature type="transmembrane region" description="Helical" evidence="10">
    <location>
        <begin position="328"/>
        <end position="349"/>
    </location>
</feature>
<sequence length="435" mass="46188">MSEHEIGPLTLVLLLILGTAHLLGWVFTRLRQPRVIGEILAGVVLGPSLLGHFFSGGFAQLFQAGTPLGAKYQVVIGFVYNLGLLLLMFLSGAETRQLFTREERKEVGWLVSVGTGTPFLVALAVAPLLALDALAGPNGNRWAVIIVLAIAVAVTSIPVISRIFADLGILRTRFARLVLGVAVLEDIALWLALAIATALVGKAALDGWSMGAHLATTVAFFFLGLTLIPRLVKRINKSNWNVLAKTSPVAYVVGVLLAYCAVAGALEVSLVFAAFLAGFAVVHKKRRLFAEALESVGKFSFAVFIPIYFAIVGWRLDLSKSFSFRMLLLFLVGSCLLKLVSVALGARLAGFRGLDVLNLAVATNARGGPGIVLASVAYDAGIINAAFYTTLVLAAVLTSQAAGAWLEYVLRKGWPLLKDEKVEAAAQAVEAPIAA</sequence>
<feature type="transmembrane region" description="Helical" evidence="10">
    <location>
        <begin position="107"/>
        <end position="130"/>
    </location>
</feature>
<keyword evidence="5 10" id="KW-1133">Transmembrane helix</keyword>
<evidence type="ECO:0000256" key="6">
    <source>
        <dbReference type="ARBA" id="ARBA00023053"/>
    </source>
</evidence>
<keyword evidence="9" id="KW-0739">Sodium transport</keyword>
<dbReference type="GO" id="GO:0016020">
    <property type="term" value="C:membrane"/>
    <property type="evidence" value="ECO:0007669"/>
    <property type="project" value="UniProtKB-SubCell"/>
</dbReference>
<keyword evidence="7" id="KW-0406">Ion transport</keyword>
<feature type="transmembrane region" description="Helical" evidence="10">
    <location>
        <begin position="142"/>
        <end position="165"/>
    </location>
</feature>
<accession>A0A932A7C4</accession>
<evidence type="ECO:0000256" key="8">
    <source>
        <dbReference type="ARBA" id="ARBA00023136"/>
    </source>
</evidence>
<dbReference type="Gene3D" id="1.20.1530.20">
    <property type="match status" value="1"/>
</dbReference>
<feature type="transmembrane region" description="Helical" evidence="10">
    <location>
        <begin position="249"/>
        <end position="279"/>
    </location>
</feature>
<proteinExistence type="predicted"/>
<keyword evidence="8 10" id="KW-0472">Membrane</keyword>
<keyword evidence="2" id="KW-0813">Transport</keyword>
<evidence type="ECO:0000256" key="9">
    <source>
        <dbReference type="ARBA" id="ARBA00023201"/>
    </source>
</evidence>
<evidence type="ECO:0000259" key="11">
    <source>
        <dbReference type="Pfam" id="PF00999"/>
    </source>
</evidence>
<evidence type="ECO:0000256" key="4">
    <source>
        <dbReference type="ARBA" id="ARBA00022692"/>
    </source>
</evidence>
<dbReference type="GO" id="GO:0006814">
    <property type="term" value="P:sodium ion transport"/>
    <property type="evidence" value="ECO:0007669"/>
    <property type="project" value="UniProtKB-KW"/>
</dbReference>
<dbReference type="PANTHER" id="PTHR43562">
    <property type="entry name" value="NAPA-TYPE SODIUM/HYDROGEN ANTIPORTER"/>
    <property type="match status" value="1"/>
</dbReference>
<protein>
    <submittedName>
        <fullName evidence="12">Cation:proton antiporter</fullName>
    </submittedName>
</protein>
<reference evidence="12" key="1">
    <citation type="submission" date="2020-07" db="EMBL/GenBank/DDBJ databases">
        <title>Huge and variable diversity of episymbiotic CPR bacteria and DPANN archaea in groundwater ecosystems.</title>
        <authorList>
            <person name="He C.Y."/>
            <person name="Keren R."/>
            <person name="Whittaker M."/>
            <person name="Farag I.F."/>
            <person name="Doudna J."/>
            <person name="Cate J.H.D."/>
            <person name="Banfield J.F."/>
        </authorList>
    </citation>
    <scope>NUCLEOTIDE SEQUENCE</scope>
    <source>
        <strain evidence="12">NC_groundwater_580_Pr5_B-0.1um_64_19</strain>
    </source>
</reference>
<dbReference type="GO" id="GO:0015297">
    <property type="term" value="F:antiporter activity"/>
    <property type="evidence" value="ECO:0007669"/>
    <property type="project" value="UniProtKB-KW"/>
</dbReference>
<feature type="domain" description="Cation/H+ exchanger transmembrane" evidence="11">
    <location>
        <begin position="19"/>
        <end position="411"/>
    </location>
</feature>
<dbReference type="EMBL" id="JACPNR010000006">
    <property type="protein sequence ID" value="MBI2678053.1"/>
    <property type="molecule type" value="Genomic_DNA"/>
</dbReference>